<dbReference type="SMART" id="SM00271">
    <property type="entry name" value="DnaJ"/>
    <property type="match status" value="1"/>
</dbReference>
<dbReference type="EMBL" id="UZAJ01042060">
    <property type="protein sequence ID" value="VDP21663.1"/>
    <property type="molecule type" value="Genomic_DNA"/>
</dbReference>
<accession>A0A183I6N4</accession>
<dbReference type="PROSITE" id="PS50076">
    <property type="entry name" value="DNAJ_2"/>
    <property type="match status" value="1"/>
</dbReference>
<name>A0A183I6N4_9BILA</name>
<sequence>MIERIAIHISDFSVRLPSNIKALYQYCPIPSIDYPQLDGELFCHVYYLRLLCNTKRFPSWPIRDPVTFLRCCLVTWLDEIDKKPPVMSLEQACSVLLLPNNESTWKNKAEVRRAYFKLAQKYHPDKNPEGREVFEQITSAYELLTSNVHHSVLPDLQRIILCLQAQSIVYKNYSEELSPYKYAGYGQLIKTINLESNDAALFAEGGGQLLSAAVELCRYTLMSSALNAEQLRRDAGLEVST</sequence>
<dbReference type="AlphaFoldDB" id="A0A183I6N4"/>
<dbReference type="WBParaSite" id="OFLC_0001540701-mRNA-1">
    <property type="protein sequence ID" value="OFLC_0001540701-mRNA-1"/>
    <property type="gene ID" value="OFLC_0001540701"/>
</dbReference>
<dbReference type="PANTHER" id="PTHR36983">
    <property type="entry name" value="DNAJ HOMOLOG SUBFAMILY C MEMBER 13"/>
    <property type="match status" value="1"/>
</dbReference>
<proteinExistence type="predicted"/>
<dbReference type="Pfam" id="PF00226">
    <property type="entry name" value="DnaJ"/>
    <property type="match status" value="1"/>
</dbReference>
<reference evidence="2 3" key="2">
    <citation type="submission" date="2018-11" db="EMBL/GenBank/DDBJ databases">
        <authorList>
            <consortium name="Pathogen Informatics"/>
        </authorList>
    </citation>
    <scope>NUCLEOTIDE SEQUENCE [LARGE SCALE GENOMIC DNA]</scope>
</reference>
<dbReference type="GO" id="GO:0007032">
    <property type="term" value="P:endosome organization"/>
    <property type="evidence" value="ECO:0007669"/>
    <property type="project" value="InterPro"/>
</dbReference>
<dbReference type="InterPro" id="IPR036869">
    <property type="entry name" value="J_dom_sf"/>
</dbReference>
<dbReference type="STRING" id="387005.A0A183I6N4"/>
<dbReference type="GO" id="GO:2000641">
    <property type="term" value="P:regulation of early endosome to late endosome transport"/>
    <property type="evidence" value="ECO:0007669"/>
    <property type="project" value="InterPro"/>
</dbReference>
<dbReference type="InterPro" id="IPR044978">
    <property type="entry name" value="GRV2/DNAJC13"/>
</dbReference>
<evidence type="ECO:0000313" key="4">
    <source>
        <dbReference type="WBParaSite" id="OFLC_0001540701-mRNA-1"/>
    </source>
</evidence>
<gene>
    <name evidence="2" type="ORF">OFLC_LOCUS15395</name>
</gene>
<dbReference type="Gene3D" id="1.10.287.110">
    <property type="entry name" value="DnaJ domain"/>
    <property type="match status" value="1"/>
</dbReference>
<evidence type="ECO:0000259" key="1">
    <source>
        <dbReference type="PROSITE" id="PS50076"/>
    </source>
</evidence>
<dbReference type="GO" id="GO:0006898">
    <property type="term" value="P:receptor-mediated endocytosis"/>
    <property type="evidence" value="ECO:0007669"/>
    <property type="project" value="TreeGrafter"/>
</dbReference>
<dbReference type="SUPFAM" id="SSF46565">
    <property type="entry name" value="Chaperone J-domain"/>
    <property type="match status" value="1"/>
</dbReference>
<keyword evidence="3" id="KW-1185">Reference proteome</keyword>
<dbReference type="CDD" id="cd06257">
    <property type="entry name" value="DnaJ"/>
    <property type="match status" value="1"/>
</dbReference>
<evidence type="ECO:0000313" key="2">
    <source>
        <dbReference type="EMBL" id="VDP21663.1"/>
    </source>
</evidence>
<feature type="domain" description="J" evidence="1">
    <location>
        <begin position="91"/>
        <end position="174"/>
    </location>
</feature>
<dbReference type="FunFam" id="1.10.287.110:FF:000007">
    <property type="entry name" value="DnaJ (Hsp40) homolog, subfamily C, member 13"/>
    <property type="match status" value="1"/>
</dbReference>
<protein>
    <submittedName>
        <fullName evidence="4">J domain-containing protein</fullName>
    </submittedName>
</protein>
<reference evidence="4" key="1">
    <citation type="submission" date="2016-06" db="UniProtKB">
        <authorList>
            <consortium name="WormBaseParasite"/>
        </authorList>
    </citation>
    <scope>IDENTIFICATION</scope>
</reference>
<dbReference type="InterPro" id="IPR001623">
    <property type="entry name" value="DnaJ_domain"/>
</dbReference>
<dbReference type="PANTHER" id="PTHR36983:SF2">
    <property type="entry name" value="DNAJ HOMOLOG SUBFAMILY C MEMBER 13"/>
    <property type="match status" value="1"/>
</dbReference>
<organism evidence="4">
    <name type="scientific">Onchocerca flexuosa</name>
    <dbReference type="NCBI Taxonomy" id="387005"/>
    <lineage>
        <taxon>Eukaryota</taxon>
        <taxon>Metazoa</taxon>
        <taxon>Ecdysozoa</taxon>
        <taxon>Nematoda</taxon>
        <taxon>Chromadorea</taxon>
        <taxon>Rhabditida</taxon>
        <taxon>Spirurina</taxon>
        <taxon>Spiruromorpha</taxon>
        <taxon>Filarioidea</taxon>
        <taxon>Onchocercidae</taxon>
        <taxon>Onchocerca</taxon>
    </lineage>
</organism>
<evidence type="ECO:0000313" key="3">
    <source>
        <dbReference type="Proteomes" id="UP000267606"/>
    </source>
</evidence>
<dbReference type="GO" id="GO:0010008">
    <property type="term" value="C:endosome membrane"/>
    <property type="evidence" value="ECO:0007669"/>
    <property type="project" value="TreeGrafter"/>
</dbReference>
<dbReference type="Proteomes" id="UP000267606">
    <property type="component" value="Unassembled WGS sequence"/>
</dbReference>